<dbReference type="EMBL" id="JNBY01000126">
    <property type="protein sequence ID" value="KDN82067.1"/>
    <property type="molecule type" value="Genomic_DNA"/>
</dbReference>
<dbReference type="Proteomes" id="UP000027178">
    <property type="component" value="Unassembled WGS sequence"/>
</dbReference>
<reference evidence="1 2" key="1">
    <citation type="submission" date="2014-05" db="EMBL/GenBank/DDBJ databases">
        <title>Draft Genome Sequence of Kitasatospora cheerisanensis KCTC 2395.</title>
        <authorList>
            <person name="Nam D.H."/>
        </authorList>
    </citation>
    <scope>NUCLEOTIDE SEQUENCE [LARGE SCALE GENOMIC DNA]</scope>
    <source>
        <strain evidence="1 2">KCTC 2395</strain>
    </source>
</reference>
<dbReference type="PATRIC" id="fig|1348663.4.peg.6020"/>
<gene>
    <name evidence="1" type="ORF">KCH_62210</name>
</gene>
<accession>A0A066YLN0</accession>
<dbReference type="HOGENOM" id="CLU_860295_0_0_11"/>
<dbReference type="AlphaFoldDB" id="A0A066YLN0"/>
<evidence type="ECO:0000313" key="1">
    <source>
        <dbReference type="EMBL" id="KDN82067.1"/>
    </source>
</evidence>
<dbReference type="eggNOG" id="COG1404">
    <property type="taxonomic scope" value="Bacteria"/>
</dbReference>
<dbReference type="Gene3D" id="3.40.50.1820">
    <property type="entry name" value="alpha/beta hydrolase"/>
    <property type="match status" value="1"/>
</dbReference>
<sequence length="297" mass="31622">MHGIGNKPPEAELNAQWDDALFGRAMGGRSRLAYWAPLRYPQPLPGATDGDAERPAASPLEVAVRAVPVPPEDFAKSVLAEARGESVPPSAFESGRAPAAGPDEAALEKWLTDMTYAAEALGAGEDGDRALEVLPLPRSGRTAVFRLLIQRAFKDVYAYFFGGLGEPIREVARQALAGTEGPVVVVGHSLGSVVAYEVLRAAGREVPLFVTIGSPLGITEIQDRLEQPLEVPPGVAAWRNASDTRDLVALDHTVRPEFRPGELTEDVTVVNDSANHHGAQQYLSSAAVRDPVRALVG</sequence>
<organism evidence="1 2">
    <name type="scientific">Kitasatospora cheerisanensis KCTC 2395</name>
    <dbReference type="NCBI Taxonomy" id="1348663"/>
    <lineage>
        <taxon>Bacteria</taxon>
        <taxon>Bacillati</taxon>
        <taxon>Actinomycetota</taxon>
        <taxon>Actinomycetes</taxon>
        <taxon>Kitasatosporales</taxon>
        <taxon>Streptomycetaceae</taxon>
        <taxon>Kitasatospora</taxon>
    </lineage>
</organism>
<protein>
    <submittedName>
        <fullName evidence="1">Uncharacterized protein</fullName>
    </submittedName>
</protein>
<name>A0A066YLN0_9ACTN</name>
<evidence type="ECO:0000313" key="2">
    <source>
        <dbReference type="Proteomes" id="UP000027178"/>
    </source>
</evidence>
<proteinExistence type="predicted"/>
<dbReference type="SUPFAM" id="SSF53474">
    <property type="entry name" value="alpha/beta-Hydrolases"/>
    <property type="match status" value="1"/>
</dbReference>
<dbReference type="InterPro" id="IPR029058">
    <property type="entry name" value="AB_hydrolase_fold"/>
</dbReference>
<comment type="caution">
    <text evidence="1">The sequence shown here is derived from an EMBL/GenBank/DDBJ whole genome shotgun (WGS) entry which is preliminary data.</text>
</comment>
<keyword evidence="2" id="KW-1185">Reference proteome</keyword>